<dbReference type="GO" id="GO:0005829">
    <property type="term" value="C:cytosol"/>
    <property type="evidence" value="ECO:0007669"/>
    <property type="project" value="TreeGrafter"/>
</dbReference>
<comment type="subcellular location">
    <subcellularLocation>
        <location evidence="1">Nucleus</location>
    </subcellularLocation>
</comment>
<evidence type="ECO:0000313" key="7">
    <source>
        <dbReference type="Proteomes" id="UP001175228"/>
    </source>
</evidence>
<keyword evidence="4" id="KW-0539">Nucleus</keyword>
<dbReference type="GO" id="GO:0005635">
    <property type="term" value="C:nuclear envelope"/>
    <property type="evidence" value="ECO:0007669"/>
    <property type="project" value="TreeGrafter"/>
</dbReference>
<dbReference type="PANTHER" id="PTHR10997:SF7">
    <property type="entry name" value="IMPORTIN-11"/>
    <property type="match status" value="1"/>
</dbReference>
<protein>
    <submittedName>
        <fullName evidence="6">Armadillo-type protein</fullName>
    </submittedName>
</protein>
<dbReference type="EMBL" id="JAUEPU010000011">
    <property type="protein sequence ID" value="KAK0498612.1"/>
    <property type="molecule type" value="Genomic_DNA"/>
</dbReference>
<evidence type="ECO:0000256" key="1">
    <source>
        <dbReference type="ARBA" id="ARBA00004123"/>
    </source>
</evidence>
<dbReference type="InterPro" id="IPR058669">
    <property type="entry name" value="TPR_IPO7/11-like"/>
</dbReference>
<name>A0AA39UQ57_9AGAR</name>
<gene>
    <name evidence="6" type="ORF">EDD18DRAFT_1351313</name>
</gene>
<dbReference type="GO" id="GO:0006606">
    <property type="term" value="P:protein import into nucleus"/>
    <property type="evidence" value="ECO:0007669"/>
    <property type="project" value="TreeGrafter"/>
</dbReference>
<dbReference type="Gene3D" id="1.25.10.10">
    <property type="entry name" value="Leucine-rich Repeat Variant"/>
    <property type="match status" value="1"/>
</dbReference>
<dbReference type="Proteomes" id="UP001175228">
    <property type="component" value="Unassembled WGS sequence"/>
</dbReference>
<dbReference type="PROSITE" id="PS50166">
    <property type="entry name" value="IMPORTIN_B_NT"/>
    <property type="match status" value="1"/>
</dbReference>
<keyword evidence="7" id="KW-1185">Reference proteome</keyword>
<dbReference type="InterPro" id="IPR001494">
    <property type="entry name" value="Importin-beta_N"/>
</dbReference>
<evidence type="ECO:0000313" key="6">
    <source>
        <dbReference type="EMBL" id="KAK0498612.1"/>
    </source>
</evidence>
<organism evidence="6 7">
    <name type="scientific">Armillaria luteobubalina</name>
    <dbReference type="NCBI Taxonomy" id="153913"/>
    <lineage>
        <taxon>Eukaryota</taxon>
        <taxon>Fungi</taxon>
        <taxon>Dikarya</taxon>
        <taxon>Basidiomycota</taxon>
        <taxon>Agaricomycotina</taxon>
        <taxon>Agaricomycetes</taxon>
        <taxon>Agaricomycetidae</taxon>
        <taxon>Agaricales</taxon>
        <taxon>Marasmiineae</taxon>
        <taxon>Physalacriaceae</taxon>
        <taxon>Armillaria</taxon>
    </lineage>
</organism>
<keyword evidence="3" id="KW-0813">Transport</keyword>
<dbReference type="AlphaFoldDB" id="A0AA39UQ57"/>
<reference evidence="6" key="1">
    <citation type="submission" date="2023-06" db="EMBL/GenBank/DDBJ databases">
        <authorList>
            <consortium name="Lawrence Berkeley National Laboratory"/>
            <person name="Ahrendt S."/>
            <person name="Sahu N."/>
            <person name="Indic B."/>
            <person name="Wong-Bajracharya J."/>
            <person name="Merenyi Z."/>
            <person name="Ke H.-M."/>
            <person name="Monk M."/>
            <person name="Kocsube S."/>
            <person name="Drula E."/>
            <person name="Lipzen A."/>
            <person name="Balint B."/>
            <person name="Henrissat B."/>
            <person name="Andreopoulos B."/>
            <person name="Martin F.M."/>
            <person name="Harder C.B."/>
            <person name="Rigling D."/>
            <person name="Ford K.L."/>
            <person name="Foster G.D."/>
            <person name="Pangilinan J."/>
            <person name="Papanicolaou A."/>
            <person name="Barry K."/>
            <person name="LaButti K."/>
            <person name="Viragh M."/>
            <person name="Koriabine M."/>
            <person name="Yan M."/>
            <person name="Riley R."/>
            <person name="Champramary S."/>
            <person name="Plett K.L."/>
            <person name="Tsai I.J."/>
            <person name="Slot J."/>
            <person name="Sipos G."/>
            <person name="Plett J."/>
            <person name="Nagy L.G."/>
            <person name="Grigoriev I.V."/>
        </authorList>
    </citation>
    <scope>NUCLEOTIDE SEQUENCE</scope>
    <source>
        <strain evidence="6">HWK02</strain>
    </source>
</reference>
<dbReference type="InterPro" id="IPR011989">
    <property type="entry name" value="ARM-like"/>
</dbReference>
<comment type="caution">
    <text evidence="6">The sequence shown here is derived from an EMBL/GenBank/DDBJ whole genome shotgun (WGS) entry which is preliminary data.</text>
</comment>
<evidence type="ECO:0000256" key="3">
    <source>
        <dbReference type="ARBA" id="ARBA00022448"/>
    </source>
</evidence>
<feature type="domain" description="Importin N-terminal" evidence="5">
    <location>
        <begin position="41"/>
        <end position="111"/>
    </location>
</feature>
<dbReference type="PANTHER" id="PTHR10997">
    <property type="entry name" value="IMPORTIN-7, 8, 11"/>
    <property type="match status" value="1"/>
</dbReference>
<dbReference type="InterPro" id="IPR016024">
    <property type="entry name" value="ARM-type_fold"/>
</dbReference>
<evidence type="ECO:0000256" key="2">
    <source>
        <dbReference type="ARBA" id="ARBA00007991"/>
    </source>
</evidence>
<evidence type="ECO:0000256" key="4">
    <source>
        <dbReference type="ARBA" id="ARBA00023242"/>
    </source>
</evidence>
<evidence type="ECO:0000259" key="5">
    <source>
        <dbReference type="PROSITE" id="PS50166"/>
    </source>
</evidence>
<accession>A0AA39UQ57</accession>
<comment type="similarity">
    <text evidence="2">Belongs to the importin beta family.</text>
</comment>
<dbReference type="SUPFAM" id="SSF48371">
    <property type="entry name" value="ARM repeat"/>
    <property type="match status" value="1"/>
</dbReference>
<dbReference type="Pfam" id="PF25758">
    <property type="entry name" value="TPR_IPO11"/>
    <property type="match status" value="1"/>
</dbReference>
<sequence length="1033" mass="116832">MDIAPHRPVASTVTIPEVSPAELYEVLVGATSQDPALLRESDKRLKQMMGLFGAFDALHDIASQKALPLAVRKQAIIQFKNEALKSWRSRKYQNDQHRQRVRNRCLTFLDEEDETIGRVNNIITSKLARIEYPVTWPNLVTDLMVIIDSSLQRRYSTPSEDLKDTVTLLRSLHLLNLILGEFAAHKMLTGVRTMSELVDQLHLTLYSYYSSISSNFTALNLEAINSPRSYNDILIGHRVYKCISKIAAWLWQRSDHTGKVQFTRKEAWFHQFFQSSAAQLQVLLDLRYKIVTSGSVNTHQSLKFVETLTTHIRHIGKFFRRLSQLSHSRFVELPMCGDLIMFYWSLVVQATSGEPGLIEDSPTAIYPIRILVQGMVLFNENLAQWVPTKKDGTPNKNALPREFVENAVTMIVSRFLPLNLKDLESWMADPEEWANIDEKENDQWEFEIRPCSERILMHLSNQFADYVMPLLETAFKQVASQTSTDMAVIVQKEALYCAIGRCALKLKAYIPFEQWAAESLVVEARSSNPNFRIIKRRIAWMIGQWVSQSCASPNVPALWDILVHLLSDRGPGSDTVVRFTAATAVRECADTLEFDVNVFAPYIPTTITELVQLMGEADTLAGKNRVGNTLNVVIDQAGSRITPFVATITEPLPKLWGNAGTDWSLKGSLLTSVTNLVKALKGESMSLTHIIVPLVRESLQEAINLDEDGLALWKAALLNTLTVQSVNGAPGLIELVPDAIKLLATNLDLLGKTIDVIESYMLLEGAQILQVCAVDLFKAFRQGFENVNITVNRKDMLIALNLIVSITPSALWGEAFHVSGLFAYLMKILLDGEIVTYILAEHTYIFSRIAMADRQMFLQLMTATAPVLGMSEAKLYERLMDAWWDKFDSMSEPKHRKLSAMGMAALVSTGKHEVLERLPTEIFNLWSEVFLDVKEFKEHKEHTSAEQLHCLWEFEEISSDNFFKNTEGTPEHDRWKLVFEADPVRTIKLTDYVGAHLREAETIYGTESFRAQYISKADPIILQEIEKALAEGL</sequence>
<proteinExistence type="inferred from homology"/>
<dbReference type="GO" id="GO:0031267">
    <property type="term" value="F:small GTPase binding"/>
    <property type="evidence" value="ECO:0007669"/>
    <property type="project" value="InterPro"/>
</dbReference>